<proteinExistence type="inferred from homology"/>
<evidence type="ECO:0000256" key="6">
    <source>
        <dbReference type="ARBA" id="ARBA00048859"/>
    </source>
</evidence>
<comment type="pathway">
    <text evidence="1 7">Pyrimidine metabolism; UMP biosynthesis via de novo pathway; (S)-dihydroorotate from bicarbonate: step 2/3.</text>
</comment>
<organism evidence="10 11">
    <name type="scientific">Legionella adelaidensis</name>
    <dbReference type="NCBI Taxonomy" id="45056"/>
    <lineage>
        <taxon>Bacteria</taxon>
        <taxon>Pseudomonadati</taxon>
        <taxon>Pseudomonadota</taxon>
        <taxon>Gammaproteobacteria</taxon>
        <taxon>Legionellales</taxon>
        <taxon>Legionellaceae</taxon>
        <taxon>Legionella</taxon>
    </lineage>
</organism>
<dbReference type="RefSeq" id="WP_058462219.1">
    <property type="nucleotide sequence ID" value="NZ_CAAAHS010000007.1"/>
</dbReference>
<dbReference type="PATRIC" id="fig|45056.6.peg.1252"/>
<dbReference type="Proteomes" id="UP000054859">
    <property type="component" value="Unassembled WGS sequence"/>
</dbReference>
<dbReference type="GO" id="GO:0004070">
    <property type="term" value="F:aspartate carbamoyltransferase activity"/>
    <property type="evidence" value="ECO:0007669"/>
    <property type="project" value="UniProtKB-UniRule"/>
</dbReference>
<keyword evidence="4 7" id="KW-0665">Pyrimidine biosynthesis</keyword>
<sequence>MKHFLEINDFTKNQIESIIEKAFSFKSSLQYPSFSQASVAHLFYENSTRTRVSFELAAKKLSLTSINVDIQHSSENKGEEVEDTFTTLAAMGIPIFIIRHKQNKFPHRLAELNKAQIVNAGDGKNSHPSQAILDVMTIIEHKKNLSQLKVAIIGDVLHSRVANSLQAIFSLIGLGELILVAPTLWAPEKSHFGDISHSLIEGVKDADVIICLRVQKERLLENEQMDLEEYIKKYRLSEEILAYAKPDVMVMHPGPMNRGLEITSEIADGPHSHILSQVQNGVFARMAIIHYLLS</sequence>
<evidence type="ECO:0000256" key="5">
    <source>
        <dbReference type="ARBA" id="ARBA00043884"/>
    </source>
</evidence>
<feature type="domain" description="Aspartate/ornithine carbamoyltransferase carbamoyl-P binding" evidence="9">
    <location>
        <begin position="2"/>
        <end position="140"/>
    </location>
</feature>
<feature type="binding site" evidence="7">
    <location>
        <position position="49"/>
    </location>
    <ligand>
        <name>carbamoyl phosphate</name>
        <dbReference type="ChEBI" id="CHEBI:58228"/>
    </ligand>
</feature>
<feature type="binding site" evidence="7">
    <location>
        <position position="77"/>
    </location>
    <ligand>
        <name>L-aspartate</name>
        <dbReference type="ChEBI" id="CHEBI:29991"/>
    </ligand>
</feature>
<feature type="binding site" evidence="7">
    <location>
        <position position="254"/>
    </location>
    <ligand>
        <name>carbamoyl phosphate</name>
        <dbReference type="ChEBI" id="CHEBI:58228"/>
    </ligand>
</feature>
<dbReference type="InterPro" id="IPR006132">
    <property type="entry name" value="Asp/Orn_carbamoyltranf_P-bd"/>
</dbReference>
<comment type="catalytic activity">
    <reaction evidence="6 7">
        <text>carbamoyl phosphate + L-aspartate = N-carbamoyl-L-aspartate + phosphate + H(+)</text>
        <dbReference type="Rhea" id="RHEA:20013"/>
        <dbReference type="ChEBI" id="CHEBI:15378"/>
        <dbReference type="ChEBI" id="CHEBI:29991"/>
        <dbReference type="ChEBI" id="CHEBI:32814"/>
        <dbReference type="ChEBI" id="CHEBI:43474"/>
        <dbReference type="ChEBI" id="CHEBI:58228"/>
        <dbReference type="EC" id="2.1.3.2"/>
    </reaction>
</comment>
<dbReference type="GO" id="GO:0016597">
    <property type="term" value="F:amino acid binding"/>
    <property type="evidence" value="ECO:0007669"/>
    <property type="project" value="InterPro"/>
</dbReference>
<dbReference type="GO" id="GO:0006520">
    <property type="term" value="P:amino acid metabolic process"/>
    <property type="evidence" value="ECO:0007669"/>
    <property type="project" value="InterPro"/>
</dbReference>
<dbReference type="GO" id="GO:0044205">
    <property type="term" value="P:'de novo' UMP biosynthetic process"/>
    <property type="evidence" value="ECO:0007669"/>
    <property type="project" value="UniProtKB-UniRule"/>
</dbReference>
<dbReference type="InterPro" id="IPR036901">
    <property type="entry name" value="Asp/Orn_carbamoylTrfase_sf"/>
</dbReference>
<feature type="binding site" evidence="7">
    <location>
        <position position="130"/>
    </location>
    <ligand>
        <name>carbamoyl phosphate</name>
        <dbReference type="ChEBI" id="CHEBI:58228"/>
    </ligand>
</feature>
<accession>A0A0W0R664</accession>
<protein>
    <recommendedName>
        <fullName evidence="7">Aspartate carbamoyltransferase</fullName>
        <ecNumber evidence="7">2.1.3.2</ecNumber>
    </recommendedName>
    <alternativeName>
        <fullName evidence="7">Aspartate transcarbamylase</fullName>
        <shortName evidence="7">ATCase</shortName>
    </alternativeName>
</protein>
<dbReference type="Pfam" id="PF00185">
    <property type="entry name" value="OTCace"/>
    <property type="match status" value="1"/>
</dbReference>
<comment type="similarity">
    <text evidence="2 7">Belongs to the aspartate/ornithine carbamoyltransferase superfamily. ATCase family.</text>
</comment>
<dbReference type="PANTHER" id="PTHR45753">
    <property type="entry name" value="ORNITHINE CARBAMOYLTRANSFERASE, MITOCHONDRIAL"/>
    <property type="match status" value="1"/>
</dbReference>
<feature type="domain" description="Aspartate/ornithine carbamoyltransferase Asp/Orn-binding" evidence="8">
    <location>
        <begin position="147"/>
        <end position="291"/>
    </location>
</feature>
<dbReference type="Pfam" id="PF02729">
    <property type="entry name" value="OTCace_N"/>
    <property type="match status" value="1"/>
</dbReference>
<evidence type="ECO:0000259" key="9">
    <source>
        <dbReference type="Pfam" id="PF02729"/>
    </source>
</evidence>
<dbReference type="OrthoDB" id="9774690at2"/>
<dbReference type="InterPro" id="IPR006131">
    <property type="entry name" value="Asp_carbamoyltransf_Asp/Orn-bd"/>
</dbReference>
<dbReference type="PRINTS" id="PR00101">
    <property type="entry name" value="ATCASE"/>
</dbReference>
<dbReference type="PRINTS" id="PR00100">
    <property type="entry name" value="AOTCASE"/>
</dbReference>
<feature type="binding site" evidence="7">
    <location>
        <position position="160"/>
    </location>
    <ligand>
        <name>L-aspartate</name>
        <dbReference type="ChEBI" id="CHEBI:29991"/>
    </ligand>
</feature>
<evidence type="ECO:0000256" key="2">
    <source>
        <dbReference type="ARBA" id="ARBA00008896"/>
    </source>
</evidence>
<evidence type="ECO:0000313" key="10">
    <source>
        <dbReference type="EMBL" id="KTC66552.1"/>
    </source>
</evidence>
<dbReference type="GO" id="GO:0006207">
    <property type="term" value="P:'de novo' pyrimidine nucleobase biosynthetic process"/>
    <property type="evidence" value="ECO:0007669"/>
    <property type="project" value="InterPro"/>
</dbReference>
<dbReference type="AlphaFoldDB" id="A0A0W0R664"/>
<dbReference type="PROSITE" id="PS00097">
    <property type="entry name" value="CARBAMOYLTRANSFERASE"/>
    <property type="match status" value="1"/>
</dbReference>
<feature type="binding site" evidence="7">
    <location>
        <position position="99"/>
    </location>
    <ligand>
        <name>carbamoyl phosphate</name>
        <dbReference type="ChEBI" id="CHEBI:58228"/>
    </ligand>
</feature>
<comment type="function">
    <text evidence="5 7">Catalyzes the condensation of carbamoyl phosphate and aspartate to form carbamoyl aspartate and inorganic phosphate, the committed step in the de novo pyrimidine nucleotide biosynthesis pathway.</text>
</comment>
<gene>
    <name evidence="7 10" type="primary">pyrB</name>
    <name evidence="10" type="ORF">Lade_1210</name>
</gene>
<dbReference type="NCBIfam" id="NF002032">
    <property type="entry name" value="PRK00856.1"/>
    <property type="match status" value="1"/>
</dbReference>
<dbReference type="HAMAP" id="MF_00001">
    <property type="entry name" value="Asp_carb_tr"/>
    <property type="match status" value="1"/>
</dbReference>
<dbReference type="InterPro" id="IPR006130">
    <property type="entry name" value="Asp/Orn_carbamoylTrfase"/>
</dbReference>
<feature type="binding site" evidence="7">
    <location>
        <position position="127"/>
    </location>
    <ligand>
        <name>carbamoyl phosphate</name>
        <dbReference type="ChEBI" id="CHEBI:58228"/>
    </ligand>
</feature>
<dbReference type="EMBL" id="LNKA01000001">
    <property type="protein sequence ID" value="KTC66552.1"/>
    <property type="molecule type" value="Genomic_DNA"/>
</dbReference>
<feature type="binding site" evidence="7">
    <location>
        <position position="255"/>
    </location>
    <ligand>
        <name>carbamoyl phosphate</name>
        <dbReference type="ChEBI" id="CHEBI:58228"/>
    </ligand>
</feature>
<evidence type="ECO:0000256" key="3">
    <source>
        <dbReference type="ARBA" id="ARBA00022679"/>
    </source>
</evidence>
<feature type="binding site" evidence="7">
    <location>
        <position position="50"/>
    </location>
    <ligand>
        <name>carbamoyl phosphate</name>
        <dbReference type="ChEBI" id="CHEBI:58228"/>
    </ligand>
</feature>
<comment type="subunit">
    <text evidence="7">Heterododecamer (2C3:3R2) of six catalytic PyrB chains organized as two trimers (C3), and six regulatory PyrI chains organized as three dimers (R2).</text>
</comment>
<dbReference type="GO" id="GO:0005829">
    <property type="term" value="C:cytosol"/>
    <property type="evidence" value="ECO:0007669"/>
    <property type="project" value="TreeGrafter"/>
</dbReference>
<evidence type="ECO:0000256" key="1">
    <source>
        <dbReference type="ARBA" id="ARBA00004852"/>
    </source>
</evidence>
<evidence type="ECO:0000259" key="8">
    <source>
        <dbReference type="Pfam" id="PF00185"/>
    </source>
</evidence>
<dbReference type="STRING" id="45056.Lade_1210"/>
<evidence type="ECO:0000256" key="4">
    <source>
        <dbReference type="ARBA" id="ARBA00022975"/>
    </source>
</evidence>
<evidence type="ECO:0000313" key="11">
    <source>
        <dbReference type="Proteomes" id="UP000054859"/>
    </source>
</evidence>
<dbReference type="SUPFAM" id="SSF53671">
    <property type="entry name" value="Aspartate/ornithine carbamoyltransferase"/>
    <property type="match status" value="1"/>
</dbReference>
<dbReference type="NCBIfam" id="TIGR00670">
    <property type="entry name" value="asp_carb_tr"/>
    <property type="match status" value="1"/>
</dbReference>
<dbReference type="PANTHER" id="PTHR45753:SF6">
    <property type="entry name" value="ASPARTATE CARBAMOYLTRANSFERASE"/>
    <property type="match status" value="1"/>
</dbReference>
<comment type="caution">
    <text evidence="10">The sequence shown here is derived from an EMBL/GenBank/DDBJ whole genome shotgun (WGS) entry which is preliminary data.</text>
</comment>
<dbReference type="EC" id="2.1.3.2" evidence="7"/>
<feature type="binding site" evidence="7">
    <location>
        <position position="213"/>
    </location>
    <ligand>
        <name>L-aspartate</name>
        <dbReference type="ChEBI" id="CHEBI:29991"/>
    </ligand>
</feature>
<keyword evidence="11" id="KW-1185">Reference proteome</keyword>
<reference evidence="10 11" key="1">
    <citation type="submission" date="2015-11" db="EMBL/GenBank/DDBJ databases">
        <title>Identification of large and diverse effector repertoires of 38 Legionella species.</title>
        <authorList>
            <person name="Burstein D."/>
            <person name="Amaro F."/>
            <person name="Zusman T."/>
            <person name="Lifshitz Z."/>
            <person name="Cohen O."/>
            <person name="Gilbert J.A."/>
            <person name="Pupko T."/>
            <person name="Shuman H.A."/>
            <person name="Segal G."/>
        </authorList>
    </citation>
    <scope>NUCLEOTIDE SEQUENCE [LARGE SCALE GENOMIC DNA]</scope>
    <source>
        <strain evidence="10 11">1762-AUS-E</strain>
    </source>
</reference>
<evidence type="ECO:0000256" key="7">
    <source>
        <dbReference type="HAMAP-Rule" id="MF_00001"/>
    </source>
</evidence>
<dbReference type="Gene3D" id="3.40.50.1370">
    <property type="entry name" value="Aspartate/ornithine carbamoyltransferase"/>
    <property type="match status" value="2"/>
</dbReference>
<dbReference type="UniPathway" id="UPA00070">
    <property type="reaction ID" value="UER00116"/>
</dbReference>
<keyword evidence="3 7" id="KW-0808">Transferase</keyword>
<name>A0A0W0R664_9GAMM</name>
<dbReference type="InterPro" id="IPR002082">
    <property type="entry name" value="Asp_carbamoyltransf"/>
</dbReference>